<dbReference type="Pfam" id="PF13884">
    <property type="entry name" value="Peptidase_S74"/>
    <property type="match status" value="1"/>
</dbReference>
<dbReference type="OrthoDB" id="1399757at2"/>
<dbReference type="RefSeq" id="WP_054409333.1">
    <property type="nucleotide sequence ID" value="NZ_FOYA01000002.1"/>
</dbReference>
<evidence type="ECO:0000313" key="4">
    <source>
        <dbReference type="EMBL" id="KOS07621.1"/>
    </source>
</evidence>
<dbReference type="Gene3D" id="1.10.10.10">
    <property type="entry name" value="Winged helix-like DNA-binding domain superfamily/Winged helix DNA-binding domain"/>
    <property type="match status" value="1"/>
</dbReference>
<feature type="signal peptide" evidence="2">
    <location>
        <begin position="1"/>
        <end position="18"/>
    </location>
</feature>
<evidence type="ECO:0000259" key="3">
    <source>
        <dbReference type="PROSITE" id="PS51688"/>
    </source>
</evidence>
<protein>
    <recommendedName>
        <fullName evidence="3">Peptidase S74 domain-containing protein</fullName>
    </recommendedName>
</protein>
<dbReference type="AlphaFoldDB" id="A0A0M8MJR0"/>
<evidence type="ECO:0000313" key="5">
    <source>
        <dbReference type="Proteomes" id="UP000037755"/>
    </source>
</evidence>
<feature type="domain" description="Peptidase S74" evidence="3">
    <location>
        <begin position="271"/>
        <end position="373"/>
    </location>
</feature>
<proteinExistence type="predicted"/>
<dbReference type="STRING" id="1202724.AM493_17415"/>
<evidence type="ECO:0000256" key="1">
    <source>
        <dbReference type="ARBA" id="ARBA00022729"/>
    </source>
</evidence>
<dbReference type="InterPro" id="IPR036388">
    <property type="entry name" value="WH-like_DNA-bd_sf"/>
</dbReference>
<dbReference type="Proteomes" id="UP000037755">
    <property type="component" value="Unassembled WGS sequence"/>
</dbReference>
<keyword evidence="5" id="KW-1185">Reference proteome</keyword>
<evidence type="ECO:0000256" key="2">
    <source>
        <dbReference type="SAM" id="SignalP"/>
    </source>
</evidence>
<keyword evidence="1 2" id="KW-0732">Signal</keyword>
<feature type="chain" id="PRO_5005818538" description="Peptidase S74 domain-containing protein" evidence="2">
    <location>
        <begin position="19"/>
        <end position="474"/>
    </location>
</feature>
<sequence>MKKMLIMLFGTASALAQVANPHNATAVSGGAERVASFTVSDATNDRLEIANGTQNADKFNPTIWSYKTSDNTYALAITTAISSATDNGTSPTMLFTTGRASAFNSGAPGTGGFAWGDTSPIVNRPAFEFRNDSQRILTMLANGNTGIGTTAPTARLHTVGAVRFQDIPTISNTYVLTADVNGNVSRQLASSFSGGGLTSSCTTANYLTKNGTSGLTCSQIFDNGTSIGLGTSSGFAYNTAGLATTTGGYTTGTLKLNIAGVARGNVFISTSDASYKQDVAPIEDALETVLKLKGVTYKWDTASFPAMEFDAGDHSGLIAQQVEEVLPHLVYAVGETADDKKAKKSVNYIEIIPYLIEAIRIQQTQIEDLQNQLVANNFQRLGDFVNFENTKIINVSPNPSSDVIAVSMNIEEAVGEARLVVYDLKGAVLSSLTVKERGYDISKSFQKDNFGTGTYIVSLFVNGKSLDSKKFIFN</sequence>
<accession>A0A0M8MJR0</accession>
<dbReference type="InterPro" id="IPR030392">
    <property type="entry name" value="S74_ICA"/>
</dbReference>
<dbReference type="PATRIC" id="fig|1202724.3.peg.3620"/>
<dbReference type="InterPro" id="IPR026444">
    <property type="entry name" value="Secre_tail"/>
</dbReference>
<dbReference type="PROSITE" id="PS51688">
    <property type="entry name" value="ICA"/>
    <property type="match status" value="1"/>
</dbReference>
<comment type="caution">
    <text evidence="4">The sequence shown here is derived from an EMBL/GenBank/DDBJ whole genome shotgun (WGS) entry which is preliminary data.</text>
</comment>
<dbReference type="NCBIfam" id="TIGR04183">
    <property type="entry name" value="Por_Secre_tail"/>
    <property type="match status" value="1"/>
</dbReference>
<name>A0A0M8MJR0_9FLAO</name>
<gene>
    <name evidence="4" type="ORF">AM493_17415</name>
</gene>
<dbReference type="EMBL" id="LIYD01000005">
    <property type="protein sequence ID" value="KOS07621.1"/>
    <property type="molecule type" value="Genomic_DNA"/>
</dbReference>
<organism evidence="4 5">
    <name type="scientific">Flavobacterium akiainvivens</name>
    <dbReference type="NCBI Taxonomy" id="1202724"/>
    <lineage>
        <taxon>Bacteria</taxon>
        <taxon>Pseudomonadati</taxon>
        <taxon>Bacteroidota</taxon>
        <taxon>Flavobacteriia</taxon>
        <taxon>Flavobacteriales</taxon>
        <taxon>Flavobacteriaceae</taxon>
        <taxon>Flavobacterium</taxon>
    </lineage>
</organism>
<reference evidence="4 5" key="1">
    <citation type="submission" date="2015-08" db="EMBL/GenBank/DDBJ databases">
        <title>Whole genome sequence of Flavobacterium akiainvivens IK-1T, from decaying Wikstroemia oahuensis, an endemic Hawaiian shrub.</title>
        <authorList>
            <person name="Wan X."/>
            <person name="Hou S."/>
            <person name="Saito J."/>
            <person name="Donachie S."/>
        </authorList>
    </citation>
    <scope>NUCLEOTIDE SEQUENCE [LARGE SCALE GENOMIC DNA]</scope>
    <source>
        <strain evidence="4 5">IK-1</strain>
    </source>
</reference>